<reference evidence="8 9" key="1">
    <citation type="journal article" date="2015" name="Antonie Van Leeuwenhoek">
        <title>Thioclava indica sp. nov., isolated from surface seawater of the Indian Ocean.</title>
        <authorList>
            <person name="Liu Y."/>
            <person name="Lai Q."/>
            <person name="Du J."/>
            <person name="Xu H."/>
            <person name="Jiang L."/>
            <person name="Shao Z."/>
        </authorList>
    </citation>
    <scope>NUCLEOTIDE SEQUENCE [LARGE SCALE GENOMIC DNA]</scope>
    <source>
        <strain evidence="8 9">DT23-4</strain>
    </source>
</reference>
<dbReference type="STRING" id="1353528.DT23_12520"/>
<accession>A0A074JYY5</accession>
<comment type="caution">
    <text evidence="8">The sequence shown here is derived from an EMBL/GenBank/DDBJ whole genome shotgun (WGS) entry which is preliminary data.</text>
</comment>
<sequence length="498" mass="53989">MTMTKHILVIDSGTTGTRALIYDDRSHILTQAYTEFPNYHPAPDRVEQDATEIWDATKKMIDQALDNLKITMADIACIGITNQRATTVVWDRATGLPVTRAIVWQDTRTASRAQELAPDWGEKVYSRTGWSLAPVYSSLSLQWMLENVDGLKARAEAGELAFGTIDTWLIHCLTGGKSHVISASNASVTGSYDLLNDEWYGEWLEALGVPVSMYPSVVDDSGKVAETDPDVMGTAVPISGVIADQHAALFAQECVKPGNIKCTHGTGTFLDMLIGTEPKIDTGSGICCQIAWRKDGKTQYALEGYAGSTGSAVQWLRDGIKIISSSKESEAEAMKAEDNGGVYFVPALTGLSAPYWDSYARGMIIGITPGTTRRHIVRACLEGIVYSVRDFVNAMTEISGYEINAVAIDGGASANDLLAQFQADQLGVDVIRPRSVEATSLGAALMAGLGVGIWKTESEAFGVGRNKTTFSPKTDEETRNAQYATWERAVERSRGWSK</sequence>
<comment type="similarity">
    <text evidence="1">Belongs to the FGGY kinase family.</text>
</comment>
<dbReference type="AlphaFoldDB" id="A0A074JYY5"/>
<dbReference type="InterPro" id="IPR018485">
    <property type="entry name" value="FGGY_C"/>
</dbReference>
<evidence type="ECO:0000259" key="7">
    <source>
        <dbReference type="Pfam" id="PF02782"/>
    </source>
</evidence>
<dbReference type="eggNOG" id="COG0554">
    <property type="taxonomic scope" value="Bacteria"/>
</dbReference>
<keyword evidence="3" id="KW-0547">Nucleotide-binding</keyword>
<evidence type="ECO:0000259" key="6">
    <source>
        <dbReference type="Pfam" id="PF00370"/>
    </source>
</evidence>
<gene>
    <name evidence="8" type="ORF">DT23_12520</name>
</gene>
<dbReference type="GO" id="GO:0005829">
    <property type="term" value="C:cytosol"/>
    <property type="evidence" value="ECO:0007669"/>
    <property type="project" value="TreeGrafter"/>
</dbReference>
<dbReference type="InterPro" id="IPR018484">
    <property type="entry name" value="FGGY_N"/>
</dbReference>
<dbReference type="Pfam" id="PF02782">
    <property type="entry name" value="FGGY_C"/>
    <property type="match status" value="1"/>
</dbReference>
<dbReference type="GO" id="GO:0005524">
    <property type="term" value="F:ATP binding"/>
    <property type="evidence" value="ECO:0007669"/>
    <property type="project" value="UniProtKB-KW"/>
</dbReference>
<dbReference type="PANTHER" id="PTHR10196">
    <property type="entry name" value="SUGAR KINASE"/>
    <property type="match status" value="1"/>
</dbReference>
<dbReference type="GO" id="GO:0019563">
    <property type="term" value="P:glycerol catabolic process"/>
    <property type="evidence" value="ECO:0007669"/>
    <property type="project" value="TreeGrafter"/>
</dbReference>
<evidence type="ECO:0000256" key="1">
    <source>
        <dbReference type="ARBA" id="ARBA00009156"/>
    </source>
</evidence>
<dbReference type="PANTHER" id="PTHR10196:SF69">
    <property type="entry name" value="GLYCEROL KINASE"/>
    <property type="match status" value="1"/>
</dbReference>
<evidence type="ECO:0000256" key="3">
    <source>
        <dbReference type="ARBA" id="ARBA00022741"/>
    </source>
</evidence>
<dbReference type="NCBIfam" id="NF000756">
    <property type="entry name" value="PRK00047.1"/>
    <property type="match status" value="1"/>
</dbReference>
<evidence type="ECO:0000256" key="2">
    <source>
        <dbReference type="ARBA" id="ARBA00022679"/>
    </source>
</evidence>
<organism evidence="8 9">
    <name type="scientific">Thioclava indica</name>
    <dbReference type="NCBI Taxonomy" id="1353528"/>
    <lineage>
        <taxon>Bacteria</taxon>
        <taxon>Pseudomonadati</taxon>
        <taxon>Pseudomonadota</taxon>
        <taxon>Alphaproteobacteria</taxon>
        <taxon>Rhodobacterales</taxon>
        <taxon>Paracoccaceae</taxon>
        <taxon>Thioclava</taxon>
    </lineage>
</organism>
<dbReference type="OrthoDB" id="9805576at2"/>
<dbReference type="SUPFAM" id="SSF53067">
    <property type="entry name" value="Actin-like ATPase domain"/>
    <property type="match status" value="2"/>
</dbReference>
<keyword evidence="9" id="KW-1185">Reference proteome</keyword>
<dbReference type="EMBL" id="AUNB01000015">
    <property type="protein sequence ID" value="KEO60783.1"/>
    <property type="molecule type" value="Genomic_DNA"/>
</dbReference>
<keyword evidence="4" id="KW-0418">Kinase</keyword>
<dbReference type="CDD" id="cd07769">
    <property type="entry name" value="ASKHA_NBD_FGGY_GK"/>
    <property type="match status" value="1"/>
</dbReference>
<proteinExistence type="inferred from homology"/>
<evidence type="ECO:0000256" key="5">
    <source>
        <dbReference type="ARBA" id="ARBA00022840"/>
    </source>
</evidence>
<feature type="domain" description="Carbohydrate kinase FGGY N-terminal" evidence="6">
    <location>
        <begin position="7"/>
        <end position="250"/>
    </location>
</feature>
<keyword evidence="2" id="KW-0808">Transferase</keyword>
<protein>
    <recommendedName>
        <fullName evidence="10">Glycerol kinase</fullName>
    </recommendedName>
</protein>
<dbReference type="Proteomes" id="UP000027471">
    <property type="component" value="Unassembled WGS sequence"/>
</dbReference>
<dbReference type="InterPro" id="IPR043129">
    <property type="entry name" value="ATPase_NBD"/>
</dbReference>
<dbReference type="Gene3D" id="3.30.420.40">
    <property type="match status" value="2"/>
</dbReference>
<dbReference type="InterPro" id="IPR000577">
    <property type="entry name" value="Carb_kinase_FGGY"/>
</dbReference>
<dbReference type="GO" id="GO:0004370">
    <property type="term" value="F:glycerol kinase activity"/>
    <property type="evidence" value="ECO:0007669"/>
    <property type="project" value="TreeGrafter"/>
</dbReference>
<dbReference type="Pfam" id="PF00370">
    <property type="entry name" value="FGGY_N"/>
    <property type="match status" value="1"/>
</dbReference>
<evidence type="ECO:0008006" key="10">
    <source>
        <dbReference type="Google" id="ProtNLM"/>
    </source>
</evidence>
<dbReference type="PIRSF" id="PIRSF000538">
    <property type="entry name" value="GlpK"/>
    <property type="match status" value="1"/>
</dbReference>
<evidence type="ECO:0000313" key="9">
    <source>
        <dbReference type="Proteomes" id="UP000027471"/>
    </source>
</evidence>
<name>A0A074JYY5_9RHOB</name>
<feature type="domain" description="Carbohydrate kinase FGGY C-terminal" evidence="7">
    <location>
        <begin position="261"/>
        <end position="448"/>
    </location>
</feature>
<keyword evidence="5" id="KW-0067">ATP-binding</keyword>
<evidence type="ECO:0000256" key="4">
    <source>
        <dbReference type="ARBA" id="ARBA00022777"/>
    </source>
</evidence>
<evidence type="ECO:0000313" key="8">
    <source>
        <dbReference type="EMBL" id="KEO60783.1"/>
    </source>
</evidence>